<sequence>MKIAGFVKTTLQDWEGKNACMILLSGCNFRCPYCNKPELISNTHEEMDLASITKYIKENKDFLEAVVISGGEPTINEELYKLLGDLKKLKLKIKLDTNGYEPDILDDLIGAKLVDKVCINIMAPLDNESYSKAAGVDVDVERIKRSLKILDGSGISYEIRTVIVPAMIGHDSFKALLSGIDGMDSLIIRQFDERVTLDPKMNVKPYPKPVLVKMADTAKGYVKKVRIRGT</sequence>
<dbReference type="NCBIfam" id="TIGR02495">
    <property type="entry name" value="NrdG2"/>
    <property type="match status" value="1"/>
</dbReference>
<dbReference type="SFLD" id="SFLDS00029">
    <property type="entry name" value="Radical_SAM"/>
    <property type="match status" value="1"/>
</dbReference>
<evidence type="ECO:0000256" key="5">
    <source>
        <dbReference type="ARBA" id="ARBA00023004"/>
    </source>
</evidence>
<keyword evidence="4" id="KW-0479">Metal-binding</keyword>
<proteinExistence type="predicted"/>
<comment type="cofactor">
    <cofactor evidence="1">
        <name>[4Fe-4S] cluster</name>
        <dbReference type="ChEBI" id="CHEBI:49883"/>
    </cofactor>
</comment>
<dbReference type="EMBL" id="CP010070">
    <property type="protein sequence ID" value="AIZ56978.1"/>
    <property type="molecule type" value="Genomic_DNA"/>
</dbReference>
<keyword evidence="5" id="KW-0408">Iron</keyword>
<evidence type="ECO:0000256" key="1">
    <source>
        <dbReference type="ARBA" id="ARBA00001966"/>
    </source>
</evidence>
<dbReference type="PANTHER" id="PTHR30352:SF13">
    <property type="entry name" value="GLYCYL-RADICAL ENZYME ACTIVATING ENZYME YJJW-RELATED"/>
    <property type="match status" value="1"/>
</dbReference>
<keyword evidence="3" id="KW-0949">S-adenosyl-L-methionine</keyword>
<dbReference type="OrthoDB" id="371936at2157"/>
<gene>
    <name evidence="8" type="primary">queE2</name>
    <name evidence="8" type="ORF">Mpt1_c11130</name>
</gene>
<dbReference type="InterPro" id="IPR012840">
    <property type="entry name" value="NrdG2"/>
</dbReference>
<evidence type="ECO:0000313" key="8">
    <source>
        <dbReference type="EMBL" id="AIZ56978.1"/>
    </source>
</evidence>
<dbReference type="PANTHER" id="PTHR30352">
    <property type="entry name" value="PYRUVATE FORMATE-LYASE-ACTIVATING ENZYME"/>
    <property type="match status" value="1"/>
</dbReference>
<dbReference type="InterPro" id="IPR013785">
    <property type="entry name" value="Aldolase_TIM"/>
</dbReference>
<dbReference type="HOGENOM" id="CLU_078147_2_1_2"/>
<dbReference type="SFLD" id="SFLDG01094">
    <property type="entry name" value="Uncharacterised_Radical_SAM_Su"/>
    <property type="match status" value="1"/>
</dbReference>
<keyword evidence="2" id="KW-0004">4Fe-4S</keyword>
<evidence type="ECO:0000256" key="2">
    <source>
        <dbReference type="ARBA" id="ARBA00022485"/>
    </source>
</evidence>
<dbReference type="GeneID" id="24818775"/>
<dbReference type="SUPFAM" id="SSF102114">
    <property type="entry name" value="Radical SAM enzymes"/>
    <property type="match status" value="1"/>
</dbReference>
<dbReference type="GO" id="GO:0046872">
    <property type="term" value="F:metal ion binding"/>
    <property type="evidence" value="ECO:0007669"/>
    <property type="project" value="UniProtKB-KW"/>
</dbReference>
<evidence type="ECO:0000259" key="7">
    <source>
        <dbReference type="PROSITE" id="PS51918"/>
    </source>
</evidence>
<feature type="domain" description="Radical SAM core" evidence="7">
    <location>
        <begin position="13"/>
        <end position="228"/>
    </location>
</feature>
<protein>
    <submittedName>
        <fullName evidence="8">QueE2 protein</fullName>
        <ecNumber evidence="8">4.3.99.3</ecNumber>
    </submittedName>
</protein>
<reference evidence="8 9" key="1">
    <citation type="journal article" date="2014" name="Appl. Environ. Microbiol.">
        <title>Comparative Genome Analysis of 'Candidatus Methanoplasma termitum' Indicates a New Mode of Energy Metabolism in the Seventh Order of Methanogens.</title>
        <authorList>
            <person name="Lang K."/>
            <person name="Schuldes J."/>
            <person name="Klingl A."/>
            <person name="Poehlein A."/>
            <person name="Daniel R."/>
            <person name="Brune A."/>
        </authorList>
    </citation>
    <scope>NUCLEOTIDE SEQUENCE [LARGE SCALE GENOMIC DNA]</scope>
    <source>
        <strain evidence="9">Mpt1</strain>
    </source>
</reference>
<dbReference type="Proteomes" id="UP000030787">
    <property type="component" value="Chromosome"/>
</dbReference>
<dbReference type="InterPro" id="IPR058240">
    <property type="entry name" value="rSAM_sf"/>
</dbReference>
<name>A0A0A7LD98_9ARCH</name>
<dbReference type="KEGG" id="mear:Mpt1_c11130"/>
<keyword evidence="6" id="KW-0411">Iron-sulfur</keyword>
<dbReference type="EC" id="4.3.99.3" evidence="8"/>
<evidence type="ECO:0000256" key="6">
    <source>
        <dbReference type="ARBA" id="ARBA00023014"/>
    </source>
</evidence>
<keyword evidence="8" id="KW-0456">Lyase</keyword>
<evidence type="ECO:0000313" key="9">
    <source>
        <dbReference type="Proteomes" id="UP000030787"/>
    </source>
</evidence>
<dbReference type="GO" id="GO:0051539">
    <property type="term" value="F:4 iron, 4 sulfur cluster binding"/>
    <property type="evidence" value="ECO:0007669"/>
    <property type="project" value="UniProtKB-KW"/>
</dbReference>
<evidence type="ECO:0000256" key="4">
    <source>
        <dbReference type="ARBA" id="ARBA00022723"/>
    </source>
</evidence>
<dbReference type="AlphaFoldDB" id="A0A0A7LD98"/>
<dbReference type="CDD" id="cd01335">
    <property type="entry name" value="Radical_SAM"/>
    <property type="match status" value="1"/>
</dbReference>
<dbReference type="Pfam" id="PF04055">
    <property type="entry name" value="Radical_SAM"/>
    <property type="match status" value="1"/>
</dbReference>
<keyword evidence="9" id="KW-1185">Reference proteome</keyword>
<dbReference type="Gene3D" id="3.20.20.70">
    <property type="entry name" value="Aldolase class I"/>
    <property type="match status" value="1"/>
</dbReference>
<dbReference type="InterPro" id="IPR007197">
    <property type="entry name" value="rSAM"/>
</dbReference>
<dbReference type="PROSITE" id="PS51918">
    <property type="entry name" value="RADICAL_SAM"/>
    <property type="match status" value="1"/>
</dbReference>
<dbReference type="RefSeq" id="WP_052399305.1">
    <property type="nucleotide sequence ID" value="NZ_CP010070.1"/>
</dbReference>
<dbReference type="InterPro" id="IPR034457">
    <property type="entry name" value="Organic_radical-activating"/>
</dbReference>
<evidence type="ECO:0000256" key="3">
    <source>
        <dbReference type="ARBA" id="ARBA00022691"/>
    </source>
</evidence>
<dbReference type="GO" id="GO:0016829">
    <property type="term" value="F:lyase activity"/>
    <property type="evidence" value="ECO:0007669"/>
    <property type="project" value="UniProtKB-KW"/>
</dbReference>
<dbReference type="SFLD" id="SFLDG01067">
    <property type="entry name" value="SPASM/twitch_domain_containing"/>
    <property type="match status" value="1"/>
</dbReference>
<organism evidence="8 9">
    <name type="scientific">Candidatus Methanoplasma termitum</name>
    <dbReference type="NCBI Taxonomy" id="1577791"/>
    <lineage>
        <taxon>Archaea</taxon>
        <taxon>Methanobacteriati</taxon>
        <taxon>Thermoplasmatota</taxon>
        <taxon>Thermoplasmata</taxon>
        <taxon>Methanomassiliicoccales</taxon>
        <taxon>Methanomassiliicoccaceae</taxon>
        <taxon>Candidatus Methanoplasma</taxon>
    </lineage>
</organism>
<accession>A0A0A7LD98</accession>